<sequence length="801" mass="84600">MPLSSAWTQEEDEALRALVAEYGPKKWSAIANILVSKGSKQCRRRWKNYLNADLKKGGWSKDEDAILLEGHSMYGNKWTEIAKMVGGRTDNAVKNRWHAICKRSSKASGWDMGSSGGKSKGSARKGSLGQTPNKVGRGTGSKKGTLEDDDEEDSEMDSEEEEEDFSMSEEDSDEGQRTKKRPGPKKRNMTSLQAPSSAGPSGRSSQYTSQQYMNSQPSSQPYQYDAFGQPLTGQPLTGPSRLQVEVPVAEDDPIQSAGGYTGFLARTSPRFANAVGLARSVLASTGSALFQPLAALTRLNPFSSQNSVEAPSSRPPVLDLKHEAPPSGRFGVFGSSLGGKRKLQGGGPEVDDLVGTRSGSMGSQDLLYMMPTGSEQQQEPSFLLSHGHQQQQQQQHPSKRLHLDTSSLGYTAGAVGGPQSRLHRSTRDSIRGVSPTPRTPSTPMLLAQEEEAASRQESLKASSSSPGGTKKPLGLSISIPAPPEPPLIPPNSFKIQVHKEGLSSEDLQCIKEINDMEMAVHIVVSEEPPLTTSRRDIQQSVFALGSDRDCASDGLLLTNGGLLDTSGMPSDWMASLFSPGASLLPSPLNPLQKQPSGMLSQSPRRPLTRSALKEGSTPKGTTPRGSTPKGTGSSGGLRSGPLLSVRGTGLATSGAASSPAGGAVGVINGIQGLKESHRSLLSKLITSAKATEEEFLAHHKAKTAAAAGPSSAPNAGASSGLSLSTRRGRYSATGCQQSVPAPLSSKGGGSGMPTSAFDFLNTSRSQQGGGIFYDALMTPSMPPDEISLMLEVLNGFDTPRF</sequence>
<dbReference type="InterPro" id="IPR001005">
    <property type="entry name" value="SANT/Myb"/>
</dbReference>
<feature type="compositionally biased region" description="Polar residues" evidence="3">
    <location>
        <begin position="589"/>
        <end position="603"/>
    </location>
</feature>
<protein>
    <submittedName>
        <fullName evidence="6">Uncharacterized protein</fullName>
    </submittedName>
</protein>
<keyword evidence="7" id="KW-1185">Reference proteome</keyword>
<evidence type="ECO:0000259" key="5">
    <source>
        <dbReference type="PROSITE" id="PS51294"/>
    </source>
</evidence>
<dbReference type="InterPro" id="IPR050560">
    <property type="entry name" value="MYB_TF"/>
</dbReference>
<evidence type="ECO:0000259" key="4">
    <source>
        <dbReference type="PROSITE" id="PS50090"/>
    </source>
</evidence>
<dbReference type="InterPro" id="IPR009057">
    <property type="entry name" value="Homeodomain-like_sf"/>
</dbReference>
<dbReference type="GO" id="GO:0005634">
    <property type="term" value="C:nucleus"/>
    <property type="evidence" value="ECO:0007669"/>
    <property type="project" value="TreeGrafter"/>
</dbReference>
<feature type="domain" description="Myb-like" evidence="4">
    <location>
        <begin position="51"/>
        <end position="101"/>
    </location>
</feature>
<organism evidence="6 7">
    <name type="scientific">Chlamydomonas eustigma</name>
    <dbReference type="NCBI Taxonomy" id="1157962"/>
    <lineage>
        <taxon>Eukaryota</taxon>
        <taxon>Viridiplantae</taxon>
        <taxon>Chlorophyta</taxon>
        <taxon>core chlorophytes</taxon>
        <taxon>Chlorophyceae</taxon>
        <taxon>CS clade</taxon>
        <taxon>Chlamydomonadales</taxon>
        <taxon>Chlamydomonadaceae</taxon>
        <taxon>Chlamydomonas</taxon>
    </lineage>
</organism>
<feature type="domain" description="HTH myb-type" evidence="5">
    <location>
        <begin position="51"/>
        <end position="105"/>
    </location>
</feature>
<dbReference type="Proteomes" id="UP000232323">
    <property type="component" value="Unassembled WGS sequence"/>
</dbReference>
<dbReference type="FunFam" id="1.10.10.60:FF:000010">
    <property type="entry name" value="Transcriptional activator Myb isoform A"/>
    <property type="match status" value="1"/>
</dbReference>
<feature type="compositionally biased region" description="Basic residues" evidence="3">
    <location>
        <begin position="178"/>
        <end position="188"/>
    </location>
</feature>
<dbReference type="PROSITE" id="PS51294">
    <property type="entry name" value="HTH_MYB"/>
    <property type="match status" value="2"/>
</dbReference>
<feature type="domain" description="Myb-like" evidence="4">
    <location>
        <begin position="5"/>
        <end position="50"/>
    </location>
</feature>
<keyword evidence="1" id="KW-0677">Repeat</keyword>
<proteinExistence type="predicted"/>
<dbReference type="OrthoDB" id="2143914at2759"/>
<dbReference type="GO" id="GO:0000978">
    <property type="term" value="F:RNA polymerase II cis-regulatory region sequence-specific DNA binding"/>
    <property type="evidence" value="ECO:0007669"/>
    <property type="project" value="TreeGrafter"/>
</dbReference>
<comment type="caution">
    <text evidence="6">The sequence shown here is derived from an EMBL/GenBank/DDBJ whole genome shotgun (WGS) entry which is preliminary data.</text>
</comment>
<feature type="region of interest" description="Disordered" evidence="3">
    <location>
        <begin position="585"/>
        <end position="662"/>
    </location>
</feature>
<feature type="region of interest" description="Disordered" evidence="3">
    <location>
        <begin position="702"/>
        <end position="758"/>
    </location>
</feature>
<evidence type="ECO:0000313" key="6">
    <source>
        <dbReference type="EMBL" id="GAX85517.1"/>
    </source>
</evidence>
<dbReference type="SMART" id="SM00717">
    <property type="entry name" value="SANT"/>
    <property type="match status" value="2"/>
</dbReference>
<dbReference type="PANTHER" id="PTHR45614:SF76">
    <property type="entry name" value="TRANSCRIPTION FACTOR MYB124"/>
    <property type="match status" value="1"/>
</dbReference>
<feature type="compositionally biased region" description="Low complexity" evidence="3">
    <location>
        <begin position="703"/>
        <end position="725"/>
    </location>
</feature>
<evidence type="ECO:0000256" key="2">
    <source>
        <dbReference type="ARBA" id="ARBA00023125"/>
    </source>
</evidence>
<reference evidence="6 7" key="1">
    <citation type="submission" date="2017-08" db="EMBL/GenBank/DDBJ databases">
        <title>Acidophilic green algal genome provides insights into adaptation to an acidic environment.</title>
        <authorList>
            <person name="Hirooka S."/>
            <person name="Hirose Y."/>
            <person name="Kanesaki Y."/>
            <person name="Higuchi S."/>
            <person name="Fujiwara T."/>
            <person name="Onuma R."/>
            <person name="Era A."/>
            <person name="Ohbayashi R."/>
            <person name="Uzuka A."/>
            <person name="Nozaki H."/>
            <person name="Yoshikawa H."/>
            <person name="Miyagishima S.Y."/>
        </authorList>
    </citation>
    <scope>NUCLEOTIDE SEQUENCE [LARGE SCALE GENOMIC DNA]</scope>
    <source>
        <strain evidence="6 7">NIES-2499</strain>
    </source>
</reference>
<feature type="compositionally biased region" description="Low complexity" evidence="3">
    <location>
        <begin position="193"/>
        <end position="206"/>
    </location>
</feature>
<dbReference type="EMBL" id="BEGY01000174">
    <property type="protein sequence ID" value="GAX85517.1"/>
    <property type="molecule type" value="Genomic_DNA"/>
</dbReference>
<dbReference type="Gene3D" id="1.10.10.60">
    <property type="entry name" value="Homeodomain-like"/>
    <property type="match status" value="2"/>
</dbReference>
<feature type="compositionally biased region" description="Acidic residues" evidence="3">
    <location>
        <begin position="147"/>
        <end position="173"/>
    </location>
</feature>
<dbReference type="Pfam" id="PF13921">
    <property type="entry name" value="Myb_DNA-bind_6"/>
    <property type="match status" value="1"/>
</dbReference>
<dbReference type="GO" id="GO:0000981">
    <property type="term" value="F:DNA-binding transcription factor activity, RNA polymerase II-specific"/>
    <property type="evidence" value="ECO:0007669"/>
    <property type="project" value="TreeGrafter"/>
</dbReference>
<feature type="region of interest" description="Disordered" evidence="3">
    <location>
        <begin position="335"/>
        <end position="478"/>
    </location>
</feature>
<feature type="compositionally biased region" description="Polar residues" evidence="3">
    <location>
        <begin position="207"/>
        <end position="222"/>
    </location>
</feature>
<dbReference type="AlphaFoldDB" id="A0A250XR25"/>
<dbReference type="PROSITE" id="PS50090">
    <property type="entry name" value="MYB_LIKE"/>
    <property type="match status" value="2"/>
</dbReference>
<feature type="compositionally biased region" description="Low complexity" evidence="3">
    <location>
        <begin position="639"/>
        <end position="661"/>
    </location>
</feature>
<name>A0A250XR25_9CHLO</name>
<evidence type="ECO:0000313" key="7">
    <source>
        <dbReference type="Proteomes" id="UP000232323"/>
    </source>
</evidence>
<feature type="domain" description="HTH myb-type" evidence="5">
    <location>
        <begin position="1"/>
        <end position="50"/>
    </location>
</feature>
<dbReference type="PANTHER" id="PTHR45614">
    <property type="entry name" value="MYB PROTEIN-RELATED"/>
    <property type="match status" value="1"/>
</dbReference>
<dbReference type="SUPFAM" id="SSF46689">
    <property type="entry name" value="Homeodomain-like"/>
    <property type="match status" value="1"/>
</dbReference>
<dbReference type="CDD" id="cd00167">
    <property type="entry name" value="SANT"/>
    <property type="match status" value="2"/>
</dbReference>
<dbReference type="InterPro" id="IPR017930">
    <property type="entry name" value="Myb_dom"/>
</dbReference>
<feature type="region of interest" description="Disordered" evidence="3">
    <location>
        <begin position="104"/>
        <end position="241"/>
    </location>
</feature>
<gene>
    <name evidence="6" type="ORF">CEUSTIGMA_g12933.t1</name>
</gene>
<feature type="compositionally biased region" description="Low complexity" evidence="3">
    <location>
        <begin position="615"/>
        <end position="631"/>
    </location>
</feature>
<evidence type="ECO:0000256" key="3">
    <source>
        <dbReference type="SAM" id="MobiDB-lite"/>
    </source>
</evidence>
<accession>A0A250XR25</accession>
<dbReference type="STRING" id="1157962.A0A250XR25"/>
<keyword evidence="2" id="KW-0238">DNA-binding</keyword>
<evidence type="ECO:0000256" key="1">
    <source>
        <dbReference type="ARBA" id="ARBA00022737"/>
    </source>
</evidence>